<evidence type="ECO:0000313" key="1">
    <source>
        <dbReference type="EMBL" id="RPE28887.1"/>
    </source>
</evidence>
<comment type="caution">
    <text evidence="1">The sequence shown here is derived from an EMBL/GenBank/DDBJ whole genome shotgun (WGS) entry which is preliminary data.</text>
</comment>
<dbReference type="AlphaFoldDB" id="A0A3N4RKG2"/>
<reference evidence="1 2" key="1">
    <citation type="submission" date="2018-11" db="EMBL/GenBank/DDBJ databases">
        <title>Sequencing the genomes of 1000 actinobacteria strains.</title>
        <authorList>
            <person name="Klenk H.-P."/>
        </authorList>
    </citation>
    <scope>NUCLEOTIDE SEQUENCE [LARGE SCALE GENOMIC DNA]</scope>
    <source>
        <strain evidence="1 2">DSM 44781</strain>
    </source>
</reference>
<sequence length="172" mass="17643">MAGGDRRRGWAAALGGPVVALAALTACAGPFQYYEGTGVHDTTAADLAGGWQHAAGAGVLLRQDGTALLTELDGQDFDFDDGWRLSGTGTWQLTDRQGGQVVRLALTARTGVEHRSPAPAAAATASPAPPPAAYAWSLHVGRDRQGGVGLFFFTGDPDAGDAYVLTRAVPGP</sequence>
<dbReference type="PROSITE" id="PS51257">
    <property type="entry name" value="PROKAR_LIPOPROTEIN"/>
    <property type="match status" value="1"/>
</dbReference>
<dbReference type="Proteomes" id="UP000266906">
    <property type="component" value="Unassembled WGS sequence"/>
</dbReference>
<gene>
    <name evidence="1" type="ORF">EDD38_6033</name>
</gene>
<protein>
    <submittedName>
        <fullName evidence="1">Uncharacterized protein</fullName>
    </submittedName>
</protein>
<accession>A0A3N4RKG2</accession>
<keyword evidence="2" id="KW-1185">Reference proteome</keyword>
<organism evidence="1 2">
    <name type="scientific">Kitasatospora cineracea</name>
    <dbReference type="NCBI Taxonomy" id="88074"/>
    <lineage>
        <taxon>Bacteria</taxon>
        <taxon>Bacillati</taxon>
        <taxon>Actinomycetota</taxon>
        <taxon>Actinomycetes</taxon>
        <taxon>Kitasatosporales</taxon>
        <taxon>Streptomycetaceae</taxon>
        <taxon>Kitasatospora</taxon>
    </lineage>
</organism>
<dbReference type="EMBL" id="RKQG01000002">
    <property type="protein sequence ID" value="RPE28887.1"/>
    <property type="molecule type" value="Genomic_DNA"/>
</dbReference>
<proteinExistence type="predicted"/>
<evidence type="ECO:0000313" key="2">
    <source>
        <dbReference type="Proteomes" id="UP000266906"/>
    </source>
</evidence>
<dbReference type="RefSeq" id="WP_123820591.1">
    <property type="nucleotide sequence ID" value="NZ_RKQG01000002.1"/>
</dbReference>
<name>A0A3N4RKG2_9ACTN</name>